<proteinExistence type="inferred from homology"/>
<sequence length="282" mass="29742">MAAPRVVLTGAAGGLGHDILPALLDAGFDVIGLDVRPGGDPRIPWVRCDLADTETLGRALAGAAAVIHLAGIPLEADWGDISRVNIDGTQHVLHAAWLAAVPRAVLASSVHAAGFTRVPPPGRRIPDDTVIRPNTFYGVSKAALEALGRLYHDRYGMDVVCLRIASRFAAPQNERMLGSWLSPADAGRLFVAALTAPHPGFQTVWGVSANTRSCYSAAGGERLGYRPEDDAEAFAGDILRAAEHDPQIAATAWDREFIGGVFCSEAPPRYVRLPGSGTGTGR</sequence>
<dbReference type="Gene3D" id="3.40.50.720">
    <property type="entry name" value="NAD(P)-binding Rossmann-like Domain"/>
    <property type="match status" value="1"/>
</dbReference>
<dbReference type="PANTHER" id="PTHR43103:SF5">
    <property type="entry name" value="4-EPIMERASE, PUTATIVE (AFU_ORTHOLOGUE AFUA_7G00360)-RELATED"/>
    <property type="match status" value="1"/>
</dbReference>
<dbReference type="InterPro" id="IPR036291">
    <property type="entry name" value="NAD(P)-bd_dom_sf"/>
</dbReference>
<comment type="similarity">
    <text evidence="1">Belongs to the NAD(P)-dependent epimerase/dehydratase family.</text>
</comment>
<evidence type="ECO:0000259" key="4">
    <source>
        <dbReference type="Pfam" id="PF01370"/>
    </source>
</evidence>
<dbReference type="PANTHER" id="PTHR43103">
    <property type="entry name" value="NUCLEOSIDE-DIPHOSPHATE-SUGAR EPIMERASE"/>
    <property type="match status" value="1"/>
</dbReference>
<name>A0ABP7FZ65_9MICO</name>
<feature type="domain" description="NAD-dependent epimerase/dehydratase" evidence="4">
    <location>
        <begin position="6"/>
        <end position="181"/>
    </location>
</feature>
<dbReference type="Proteomes" id="UP001500540">
    <property type="component" value="Unassembled WGS sequence"/>
</dbReference>
<dbReference type="RefSeq" id="WP_344779535.1">
    <property type="nucleotide sequence ID" value="NZ_BAABAF010000001.1"/>
</dbReference>
<organism evidence="5 6">
    <name type="scientific">Microbacterium kribbense</name>
    <dbReference type="NCBI Taxonomy" id="433645"/>
    <lineage>
        <taxon>Bacteria</taxon>
        <taxon>Bacillati</taxon>
        <taxon>Actinomycetota</taxon>
        <taxon>Actinomycetes</taxon>
        <taxon>Micrococcales</taxon>
        <taxon>Microbacteriaceae</taxon>
        <taxon>Microbacterium</taxon>
    </lineage>
</organism>
<keyword evidence="6" id="KW-1185">Reference proteome</keyword>
<comment type="caution">
    <text evidence="5">The sequence shown here is derived from an EMBL/GenBank/DDBJ whole genome shotgun (WGS) entry which is preliminary data.</text>
</comment>
<dbReference type="Pfam" id="PF01370">
    <property type="entry name" value="Epimerase"/>
    <property type="match status" value="1"/>
</dbReference>
<dbReference type="SUPFAM" id="SSF51735">
    <property type="entry name" value="NAD(P)-binding Rossmann-fold domains"/>
    <property type="match status" value="1"/>
</dbReference>
<dbReference type="InterPro" id="IPR001509">
    <property type="entry name" value="Epimerase_deHydtase"/>
</dbReference>
<dbReference type="CDD" id="cd08946">
    <property type="entry name" value="SDR_e"/>
    <property type="match status" value="1"/>
</dbReference>
<evidence type="ECO:0000313" key="6">
    <source>
        <dbReference type="Proteomes" id="UP001500540"/>
    </source>
</evidence>
<accession>A0ABP7FZ65</accession>
<gene>
    <name evidence="5" type="ORF">GCM10022240_01590</name>
</gene>
<evidence type="ECO:0000313" key="5">
    <source>
        <dbReference type="EMBL" id="GAA3752167.1"/>
    </source>
</evidence>
<evidence type="ECO:0000256" key="1">
    <source>
        <dbReference type="ARBA" id="ARBA00007637"/>
    </source>
</evidence>
<dbReference type="EMBL" id="BAABAF010000001">
    <property type="protein sequence ID" value="GAA3752167.1"/>
    <property type="molecule type" value="Genomic_DNA"/>
</dbReference>
<protein>
    <submittedName>
        <fullName evidence="5">NAD(P)-dependent oxidoreductase</fullName>
    </submittedName>
</protein>
<evidence type="ECO:0000256" key="3">
    <source>
        <dbReference type="ARBA" id="ARBA00023027"/>
    </source>
</evidence>
<keyword evidence="3" id="KW-0520">NAD</keyword>
<evidence type="ECO:0000256" key="2">
    <source>
        <dbReference type="ARBA" id="ARBA00023002"/>
    </source>
</evidence>
<reference evidence="6" key="1">
    <citation type="journal article" date="2019" name="Int. J. Syst. Evol. Microbiol.">
        <title>The Global Catalogue of Microorganisms (GCM) 10K type strain sequencing project: providing services to taxonomists for standard genome sequencing and annotation.</title>
        <authorList>
            <consortium name="The Broad Institute Genomics Platform"/>
            <consortium name="The Broad Institute Genome Sequencing Center for Infectious Disease"/>
            <person name="Wu L."/>
            <person name="Ma J."/>
        </authorList>
    </citation>
    <scope>NUCLEOTIDE SEQUENCE [LARGE SCALE GENOMIC DNA]</scope>
    <source>
        <strain evidence="6">JCM 16950</strain>
    </source>
</reference>
<keyword evidence="2" id="KW-0560">Oxidoreductase</keyword>